<evidence type="ECO:0000256" key="3">
    <source>
        <dbReference type="ARBA" id="ARBA00022679"/>
    </source>
</evidence>
<evidence type="ECO:0000256" key="8">
    <source>
        <dbReference type="ARBA" id="ARBA00023209"/>
    </source>
</evidence>
<dbReference type="Pfam" id="PF02660">
    <property type="entry name" value="G3P_acyltransf"/>
    <property type="match status" value="1"/>
</dbReference>
<keyword evidence="1 10" id="KW-1003">Cell membrane</keyword>
<protein>
    <recommendedName>
        <fullName evidence="10">Glycerol-3-phosphate acyltransferase</fullName>
    </recommendedName>
    <alternativeName>
        <fullName evidence="10">Acyl-PO4 G3P acyltransferase</fullName>
    </alternativeName>
    <alternativeName>
        <fullName evidence="10">Acyl-phosphate--glycerol-3-phosphate acyltransferase</fullName>
    </alternativeName>
    <alternativeName>
        <fullName evidence="10">G3P acyltransferase</fullName>
        <shortName evidence="10">GPAT</shortName>
        <ecNumber evidence="10">2.3.1.275</ecNumber>
    </alternativeName>
    <alternativeName>
        <fullName evidence="10">Lysophosphatidic acid synthase</fullName>
        <shortName evidence="10">LPA synthase</shortName>
    </alternativeName>
</protein>
<evidence type="ECO:0000256" key="5">
    <source>
        <dbReference type="ARBA" id="ARBA00022989"/>
    </source>
</evidence>
<dbReference type="InterPro" id="IPR003811">
    <property type="entry name" value="G3P_acylTferase_PlsY"/>
</dbReference>
<dbReference type="AlphaFoldDB" id="A0A917G0E9"/>
<keyword evidence="5 10" id="KW-1133">Transmembrane helix</keyword>
<evidence type="ECO:0000313" key="11">
    <source>
        <dbReference type="EMBL" id="GGG16552.1"/>
    </source>
</evidence>
<comment type="similarity">
    <text evidence="10">Belongs to the PlsY family.</text>
</comment>
<feature type="transmembrane region" description="Helical" evidence="10">
    <location>
        <begin position="84"/>
        <end position="102"/>
    </location>
</feature>
<feature type="transmembrane region" description="Helical" evidence="10">
    <location>
        <begin position="52"/>
        <end position="77"/>
    </location>
</feature>
<dbReference type="SMART" id="SM01207">
    <property type="entry name" value="G3P_acyltransf"/>
    <property type="match status" value="1"/>
</dbReference>
<evidence type="ECO:0000256" key="4">
    <source>
        <dbReference type="ARBA" id="ARBA00022692"/>
    </source>
</evidence>
<dbReference type="GO" id="GO:0008654">
    <property type="term" value="P:phospholipid biosynthetic process"/>
    <property type="evidence" value="ECO:0007669"/>
    <property type="project" value="UniProtKB-UniRule"/>
</dbReference>
<dbReference type="PANTHER" id="PTHR30309">
    <property type="entry name" value="INNER MEMBRANE PROTEIN YGIH"/>
    <property type="match status" value="1"/>
</dbReference>
<comment type="subunit">
    <text evidence="10">Probably interacts with PlsX.</text>
</comment>
<evidence type="ECO:0000256" key="10">
    <source>
        <dbReference type="HAMAP-Rule" id="MF_01043"/>
    </source>
</evidence>
<organism evidence="11 12">
    <name type="scientific">Lysinibacillus alkalisoli</name>
    <dbReference type="NCBI Taxonomy" id="1911548"/>
    <lineage>
        <taxon>Bacteria</taxon>
        <taxon>Bacillati</taxon>
        <taxon>Bacillota</taxon>
        <taxon>Bacilli</taxon>
        <taxon>Bacillales</taxon>
        <taxon>Bacillaceae</taxon>
        <taxon>Lysinibacillus</taxon>
    </lineage>
</organism>
<keyword evidence="7 10" id="KW-0472">Membrane</keyword>
<keyword evidence="4 10" id="KW-0812">Transmembrane</keyword>
<comment type="function">
    <text evidence="10">Catalyzes the transfer of an acyl group from acyl-phosphate (acyl-PO(4)) to glycerol-3-phosphate (G3P) to form lysophosphatidic acid (LPA). This enzyme utilizes acyl-phosphate as fatty acyl donor, but not acyl-CoA or acyl-ACP.</text>
</comment>
<comment type="pathway">
    <text evidence="10">Lipid metabolism; phospholipid metabolism.</text>
</comment>
<keyword evidence="3 10" id="KW-0808">Transferase</keyword>
<feature type="transmembrane region" description="Helical" evidence="10">
    <location>
        <begin position="139"/>
        <end position="159"/>
    </location>
</feature>
<name>A0A917G0E9_9BACI</name>
<keyword evidence="11" id="KW-0012">Acyltransferase</keyword>
<evidence type="ECO:0000256" key="7">
    <source>
        <dbReference type="ARBA" id="ARBA00023136"/>
    </source>
</evidence>
<dbReference type="GO" id="GO:0005886">
    <property type="term" value="C:plasma membrane"/>
    <property type="evidence" value="ECO:0007669"/>
    <property type="project" value="UniProtKB-SubCell"/>
</dbReference>
<dbReference type="EC" id="2.3.1.275" evidence="10"/>
<accession>A0A917G0E9</accession>
<dbReference type="PANTHER" id="PTHR30309:SF0">
    <property type="entry name" value="GLYCEROL-3-PHOSPHATE ACYLTRANSFERASE-RELATED"/>
    <property type="match status" value="1"/>
</dbReference>
<keyword evidence="8 10" id="KW-0594">Phospholipid biosynthesis</keyword>
<dbReference type="HAMAP" id="MF_01043">
    <property type="entry name" value="PlsY"/>
    <property type="match status" value="1"/>
</dbReference>
<reference evidence="11" key="2">
    <citation type="submission" date="2020-09" db="EMBL/GenBank/DDBJ databases">
        <authorList>
            <person name="Sun Q."/>
            <person name="Zhou Y."/>
        </authorList>
    </citation>
    <scope>NUCLEOTIDE SEQUENCE</scope>
    <source>
        <strain evidence="11">CGMCC 1.15760</strain>
    </source>
</reference>
<evidence type="ECO:0000256" key="2">
    <source>
        <dbReference type="ARBA" id="ARBA00022516"/>
    </source>
</evidence>
<reference evidence="11" key="1">
    <citation type="journal article" date="2014" name="Int. J. Syst. Evol. Microbiol.">
        <title>Complete genome sequence of Corynebacterium casei LMG S-19264T (=DSM 44701T), isolated from a smear-ripened cheese.</title>
        <authorList>
            <consortium name="US DOE Joint Genome Institute (JGI-PGF)"/>
            <person name="Walter F."/>
            <person name="Albersmeier A."/>
            <person name="Kalinowski J."/>
            <person name="Ruckert C."/>
        </authorList>
    </citation>
    <scope>NUCLEOTIDE SEQUENCE</scope>
    <source>
        <strain evidence="11">CGMCC 1.15760</strain>
    </source>
</reference>
<gene>
    <name evidence="10 11" type="primary">plsY</name>
    <name evidence="11" type="ORF">GCM10007425_08640</name>
</gene>
<dbReference type="RefSeq" id="WP_188613783.1">
    <property type="nucleotide sequence ID" value="NZ_BMJT01000002.1"/>
</dbReference>
<dbReference type="Proteomes" id="UP000616608">
    <property type="component" value="Unassembled WGS sequence"/>
</dbReference>
<evidence type="ECO:0000313" key="12">
    <source>
        <dbReference type="Proteomes" id="UP000616608"/>
    </source>
</evidence>
<keyword evidence="12" id="KW-1185">Reference proteome</keyword>
<comment type="subcellular location">
    <subcellularLocation>
        <location evidence="10">Cell membrane</location>
        <topology evidence="10">Multi-pass membrane protein</topology>
    </subcellularLocation>
</comment>
<keyword evidence="6 10" id="KW-0443">Lipid metabolism</keyword>
<comment type="catalytic activity">
    <reaction evidence="10">
        <text>an acyl phosphate + sn-glycerol 3-phosphate = a 1-acyl-sn-glycero-3-phosphate + phosphate</text>
        <dbReference type="Rhea" id="RHEA:34075"/>
        <dbReference type="ChEBI" id="CHEBI:43474"/>
        <dbReference type="ChEBI" id="CHEBI:57597"/>
        <dbReference type="ChEBI" id="CHEBI:57970"/>
        <dbReference type="ChEBI" id="CHEBI:59918"/>
        <dbReference type="EC" id="2.3.1.275"/>
    </reaction>
</comment>
<feature type="transmembrane region" description="Helical" evidence="10">
    <location>
        <begin position="108"/>
        <end position="132"/>
    </location>
</feature>
<dbReference type="GO" id="GO:0043772">
    <property type="term" value="F:acyl-phosphate glycerol-3-phosphate acyltransferase activity"/>
    <property type="evidence" value="ECO:0007669"/>
    <property type="project" value="UniProtKB-UniRule"/>
</dbReference>
<evidence type="ECO:0000256" key="6">
    <source>
        <dbReference type="ARBA" id="ARBA00023098"/>
    </source>
</evidence>
<dbReference type="EMBL" id="BMJT01000002">
    <property type="protein sequence ID" value="GGG16552.1"/>
    <property type="molecule type" value="Genomic_DNA"/>
</dbReference>
<evidence type="ECO:0000256" key="1">
    <source>
        <dbReference type="ARBA" id="ARBA00022475"/>
    </source>
</evidence>
<sequence>MTIFLLLLIAYLIGSIPSGLWIGKIFFNTDIREHGSGNLGATNTFRILGKKAGLVVTFMDVLKGTAAVLLPLIPFFAAANIHPLILGITAVIGHMFPIFASFRGGKAVATSAGVVLGYAPMLFIILFIVFFLTLKLSKIVSLTSMVAASVALIYSIVYYFVTGDYALFILIFFLFSFIMYRHRANIKRIKDGTEPKVKWL</sequence>
<comment type="caution">
    <text evidence="11">The sequence shown here is derived from an EMBL/GenBank/DDBJ whole genome shotgun (WGS) entry which is preliminary data.</text>
</comment>
<keyword evidence="2 10" id="KW-0444">Lipid biosynthesis</keyword>
<evidence type="ECO:0000256" key="9">
    <source>
        <dbReference type="ARBA" id="ARBA00023264"/>
    </source>
</evidence>
<dbReference type="NCBIfam" id="TIGR00023">
    <property type="entry name" value="glycerol-3-phosphate 1-O-acyltransferase PlsY"/>
    <property type="match status" value="1"/>
</dbReference>
<feature type="transmembrane region" description="Helical" evidence="10">
    <location>
        <begin position="165"/>
        <end position="180"/>
    </location>
</feature>
<proteinExistence type="inferred from homology"/>
<keyword evidence="9 10" id="KW-1208">Phospholipid metabolism</keyword>